<organism evidence="1 2">
    <name type="scientific">Olleya aquimaris</name>
    <dbReference type="NCBI Taxonomy" id="639310"/>
    <lineage>
        <taxon>Bacteria</taxon>
        <taxon>Pseudomonadati</taxon>
        <taxon>Bacteroidota</taxon>
        <taxon>Flavobacteriia</taxon>
        <taxon>Flavobacteriales</taxon>
        <taxon>Flavobacteriaceae</taxon>
    </lineage>
</organism>
<dbReference type="OrthoDB" id="7365718at2"/>
<comment type="caution">
    <text evidence="1">The sequence shown here is derived from an EMBL/GenBank/DDBJ whole genome shotgun (WGS) entry which is preliminary data.</text>
</comment>
<dbReference type="AlphaFoldDB" id="A0A327RLQ9"/>
<protein>
    <submittedName>
        <fullName evidence="1">Uncharacterized protein</fullName>
    </submittedName>
</protein>
<keyword evidence="2" id="KW-1185">Reference proteome</keyword>
<proteinExistence type="predicted"/>
<evidence type="ECO:0000313" key="1">
    <source>
        <dbReference type="EMBL" id="RAJ17819.1"/>
    </source>
</evidence>
<reference evidence="1 2" key="1">
    <citation type="submission" date="2018-06" db="EMBL/GenBank/DDBJ databases">
        <title>Genomic Encyclopedia of Archaeal and Bacterial Type Strains, Phase II (KMG-II): from individual species to whole genera.</title>
        <authorList>
            <person name="Goeker M."/>
        </authorList>
    </citation>
    <scope>NUCLEOTIDE SEQUENCE [LARGE SCALE GENOMIC DNA]</scope>
    <source>
        <strain evidence="1 2">DSM 24464</strain>
    </source>
</reference>
<dbReference type="EMBL" id="QLLO01000001">
    <property type="protein sequence ID" value="RAJ17819.1"/>
    <property type="molecule type" value="Genomic_DNA"/>
</dbReference>
<dbReference type="Proteomes" id="UP000248703">
    <property type="component" value="Unassembled WGS sequence"/>
</dbReference>
<gene>
    <name evidence="1" type="ORF">LY08_00087</name>
</gene>
<name>A0A327RLQ9_9FLAO</name>
<dbReference type="RefSeq" id="WP_111658460.1">
    <property type="nucleotide sequence ID" value="NZ_QLLO01000001.1"/>
</dbReference>
<evidence type="ECO:0000313" key="2">
    <source>
        <dbReference type="Proteomes" id="UP000248703"/>
    </source>
</evidence>
<sequence length="220" mass="26379">MVGFILLHRDIIEWEWYHSPEVFRLFIHLTLKANYNDKKWQGVQVKRGQLITSIAHLSSELMLSQQRIRTALKRLDSSGYIKRQPTNRFTLITILNYNKRQSIDNTINKQTPLLTTNKQHSNNKQLTITKEKNKRKNINNLKIKESKEKFKKQVFEHSQYSNKILNGFFSYWSELTPCKTQMRFQDEKFFEVEKRLAKWSQNENMSNIKKGLEKKLLTNR</sequence>
<accession>A0A327RLQ9</accession>